<dbReference type="PANTHER" id="PTHR10811">
    <property type="entry name" value="FRINGE-RELATED"/>
    <property type="match status" value="1"/>
</dbReference>
<feature type="region of interest" description="Disordered" evidence="1">
    <location>
        <begin position="1"/>
        <end position="23"/>
    </location>
</feature>
<dbReference type="Proteomes" id="UP000694918">
    <property type="component" value="Unplaced"/>
</dbReference>
<dbReference type="FunFam" id="3.90.550.50:FF:000061">
    <property type="entry name" value="AT4g00300 protein"/>
    <property type="match status" value="1"/>
</dbReference>
<organism evidence="2 3">
    <name type="scientific">Populus euphratica</name>
    <name type="common">Euphrates poplar</name>
    <dbReference type="NCBI Taxonomy" id="75702"/>
    <lineage>
        <taxon>Eukaryota</taxon>
        <taxon>Viridiplantae</taxon>
        <taxon>Streptophyta</taxon>
        <taxon>Embryophyta</taxon>
        <taxon>Tracheophyta</taxon>
        <taxon>Spermatophyta</taxon>
        <taxon>Magnoliopsida</taxon>
        <taxon>eudicotyledons</taxon>
        <taxon>Gunneridae</taxon>
        <taxon>Pentapetalae</taxon>
        <taxon>rosids</taxon>
        <taxon>fabids</taxon>
        <taxon>Malpighiales</taxon>
        <taxon>Salicaceae</taxon>
        <taxon>Saliceae</taxon>
        <taxon>Populus</taxon>
    </lineage>
</organism>
<dbReference type="AlphaFoldDB" id="A0AAJ6TMI4"/>
<gene>
    <name evidence="3" type="primary">LOC105117772</name>
</gene>
<dbReference type="RefSeq" id="XP_011013833.1">
    <property type="nucleotide sequence ID" value="XM_011015531.1"/>
</dbReference>
<dbReference type="InterPro" id="IPR006740">
    <property type="entry name" value="DUF604"/>
</dbReference>
<evidence type="ECO:0000256" key="1">
    <source>
        <dbReference type="SAM" id="MobiDB-lite"/>
    </source>
</evidence>
<dbReference type="Gene3D" id="3.90.550.50">
    <property type="match status" value="1"/>
</dbReference>
<feature type="compositionally biased region" description="Basic residues" evidence="1">
    <location>
        <begin position="11"/>
        <end position="23"/>
    </location>
</feature>
<keyword evidence="2" id="KW-1185">Reference proteome</keyword>
<evidence type="ECO:0000313" key="3">
    <source>
        <dbReference type="RefSeq" id="XP_011013833.1"/>
    </source>
</evidence>
<sequence length="620" mass="71178">MKSSVRVSKWQGKKRRRKKRRSYNRYKGCTESISSTLNMAPSSELKHAFCCLWKAFPRHCTYGWTWRKAHLKDGCCIRKLTKTMLWHKDNKKGKQSTSHELSRLDKKLCHISSSSDPVKGDNSRFPSKMSSEKPINSVSAAIQQSLQHISLRTLCKSIATWGLILLLLYTVLFNHPNCSQTMNRFSLFKHKWPPLSPNNATTSANVTTTPTSISHIVFAMVSSVDTWKHRKSYVESWWRPNVTRGYIFLDRDPSQRFHPWPSSSPPFRVNAPVKFRLNSRYVTQLRIVRTIMEAFMQGDKDVRWYVMADDDTVLFIDNLVEVLAKYNHTEYFYIGMNSECVSSNVNFSFEMAFGGAGYALSYPLAEALSTRVDGCIQRYPSVYSSDFILQTCLADFGVPLTHHRGFHQIDLHGDISGLLSAHHQSPVLSLHHIDVVDPIFPSMNRSASVNHLMEAAKVDHSRLLEQTICYQRKNNWSFSTSWGYSAHIYENIHPRSFLLRPIETFRPWLRIFKPPFYMFNTRSLTNDPCDAPHEFFMESVEKTRGNQVVTTYTRKSPRNLPPCSSSGNHSANHISKIQVFSSATTLKKAGLMECCNVEETADMNITHIKLRACMKDEVIA</sequence>
<protein>
    <submittedName>
        <fullName evidence="3">Uncharacterized protein LOC105117772</fullName>
    </submittedName>
</protein>
<reference evidence="3" key="1">
    <citation type="submission" date="2025-08" db="UniProtKB">
        <authorList>
            <consortium name="RefSeq"/>
        </authorList>
    </citation>
    <scope>IDENTIFICATION</scope>
</reference>
<name>A0AAJ6TMI4_POPEU</name>
<accession>A0AAJ6TMI4</accession>
<proteinExistence type="predicted"/>
<evidence type="ECO:0000313" key="2">
    <source>
        <dbReference type="Proteomes" id="UP000694918"/>
    </source>
</evidence>
<dbReference type="KEGG" id="peu:105117772"/>
<dbReference type="GeneID" id="105117772"/>
<feature type="region of interest" description="Disordered" evidence="1">
    <location>
        <begin position="112"/>
        <end position="131"/>
    </location>
</feature>
<dbReference type="Pfam" id="PF04646">
    <property type="entry name" value="DUF604"/>
    <property type="match status" value="1"/>
</dbReference>